<feature type="transmembrane region" description="Helical" evidence="5">
    <location>
        <begin position="218"/>
        <end position="243"/>
    </location>
</feature>
<name>A0A423WXF4_9PEZI</name>
<dbReference type="Proteomes" id="UP000285146">
    <property type="component" value="Unassembled WGS sequence"/>
</dbReference>
<dbReference type="PANTHER" id="PTHR23501">
    <property type="entry name" value="MAJOR FACILITATOR SUPERFAMILY"/>
    <property type="match status" value="1"/>
</dbReference>
<keyword evidence="7" id="KW-1185">Reference proteome</keyword>
<dbReference type="OrthoDB" id="10021397at2759"/>
<reference evidence="6 7" key="1">
    <citation type="submission" date="2015-09" db="EMBL/GenBank/DDBJ databases">
        <title>Host preference determinants of Valsa canker pathogens revealed by comparative genomics.</title>
        <authorList>
            <person name="Yin Z."/>
            <person name="Huang L."/>
        </authorList>
    </citation>
    <scope>NUCLEOTIDE SEQUENCE [LARGE SCALE GENOMIC DNA]</scope>
    <source>
        <strain evidence="6 7">SXYLt</strain>
    </source>
</reference>
<evidence type="ECO:0000313" key="6">
    <source>
        <dbReference type="EMBL" id="ROW08156.1"/>
    </source>
</evidence>
<feature type="transmembrane region" description="Helical" evidence="5">
    <location>
        <begin position="263"/>
        <end position="284"/>
    </location>
</feature>
<evidence type="ECO:0008006" key="8">
    <source>
        <dbReference type="Google" id="ProtNLM"/>
    </source>
</evidence>
<evidence type="ECO:0000256" key="4">
    <source>
        <dbReference type="ARBA" id="ARBA00023136"/>
    </source>
</evidence>
<dbReference type="PANTHER" id="PTHR23501:SF199">
    <property type="entry name" value="MFS EFFLUX TRANSPORTER INPD-RELATED"/>
    <property type="match status" value="1"/>
</dbReference>
<feature type="transmembrane region" description="Helical" evidence="5">
    <location>
        <begin position="153"/>
        <end position="174"/>
    </location>
</feature>
<dbReference type="AlphaFoldDB" id="A0A423WXF4"/>
<accession>A0A423WXF4</accession>
<keyword evidence="4 5" id="KW-0472">Membrane</keyword>
<evidence type="ECO:0000256" key="5">
    <source>
        <dbReference type="SAM" id="Phobius"/>
    </source>
</evidence>
<evidence type="ECO:0000256" key="1">
    <source>
        <dbReference type="ARBA" id="ARBA00004141"/>
    </source>
</evidence>
<comment type="subcellular location">
    <subcellularLocation>
        <location evidence="1">Membrane</location>
        <topology evidence="1">Multi-pass membrane protein</topology>
    </subcellularLocation>
</comment>
<dbReference type="Gene3D" id="1.20.1250.20">
    <property type="entry name" value="MFS general substrate transporter like domains"/>
    <property type="match status" value="1"/>
</dbReference>
<keyword evidence="3 5" id="KW-1133">Transmembrane helix</keyword>
<protein>
    <recommendedName>
        <fullName evidence="8">Major facilitator superfamily (MFS) profile domain-containing protein</fullName>
    </recommendedName>
</protein>
<dbReference type="GO" id="GO:0005886">
    <property type="term" value="C:plasma membrane"/>
    <property type="evidence" value="ECO:0007669"/>
    <property type="project" value="TreeGrafter"/>
</dbReference>
<gene>
    <name evidence="6" type="ORF">VPNG_06962</name>
</gene>
<evidence type="ECO:0000313" key="7">
    <source>
        <dbReference type="Proteomes" id="UP000285146"/>
    </source>
</evidence>
<dbReference type="InterPro" id="IPR011701">
    <property type="entry name" value="MFS"/>
</dbReference>
<feature type="transmembrane region" description="Helical" evidence="5">
    <location>
        <begin position="69"/>
        <end position="88"/>
    </location>
</feature>
<proteinExistence type="predicted"/>
<dbReference type="GO" id="GO:0022857">
    <property type="term" value="F:transmembrane transporter activity"/>
    <property type="evidence" value="ECO:0007669"/>
    <property type="project" value="InterPro"/>
</dbReference>
<keyword evidence="2 5" id="KW-0812">Transmembrane</keyword>
<feature type="transmembrane region" description="Helical" evidence="5">
    <location>
        <begin position="186"/>
        <end position="206"/>
    </location>
</feature>
<dbReference type="SUPFAM" id="SSF103473">
    <property type="entry name" value="MFS general substrate transporter"/>
    <property type="match status" value="1"/>
</dbReference>
<dbReference type="InterPro" id="IPR036259">
    <property type="entry name" value="MFS_trans_sf"/>
</dbReference>
<sequence>MDLSKGAVSTNVDGLDQADNTIVGTATPTITNEFHSLTDIGWYGSAYRLTTCSTQFFYGKIYEQFRVKWVFTTAVSILMIGSIVSAAAPSSAAFIVGRAIAGCGASGIVTGVFIFWINVPIGGVTIAVIIVLFKNPKNQKIAKSPLLTKLKQLNIPSLFIFTGSIVCLLLALEWGGTTYSWGSGRIIALLLVAGLAFAVFVTLEVLQKDRATIPVSVVLNRTVVLCVLYGFCASAAFSVIDYYLPIWFQAIKAAQTALAPEDIPAGMTAIGFPISIGAALFISISQNVFTNVLRQRLSGVPGIDIDRIIGQGATDLLQGVPASQKALVVDV</sequence>
<comment type="caution">
    <text evidence="6">The sequence shown here is derived from an EMBL/GenBank/DDBJ whole genome shotgun (WGS) entry which is preliminary data.</text>
</comment>
<dbReference type="EMBL" id="LKEB01000035">
    <property type="protein sequence ID" value="ROW08156.1"/>
    <property type="molecule type" value="Genomic_DNA"/>
</dbReference>
<dbReference type="Pfam" id="PF07690">
    <property type="entry name" value="MFS_1"/>
    <property type="match status" value="1"/>
</dbReference>
<feature type="transmembrane region" description="Helical" evidence="5">
    <location>
        <begin position="108"/>
        <end position="133"/>
    </location>
</feature>
<evidence type="ECO:0000256" key="2">
    <source>
        <dbReference type="ARBA" id="ARBA00022692"/>
    </source>
</evidence>
<evidence type="ECO:0000256" key="3">
    <source>
        <dbReference type="ARBA" id="ARBA00022989"/>
    </source>
</evidence>
<dbReference type="InParanoid" id="A0A423WXF4"/>
<dbReference type="STRING" id="1230097.A0A423WXF4"/>
<organism evidence="6 7">
    <name type="scientific">Cytospora leucostoma</name>
    <dbReference type="NCBI Taxonomy" id="1230097"/>
    <lineage>
        <taxon>Eukaryota</taxon>
        <taxon>Fungi</taxon>
        <taxon>Dikarya</taxon>
        <taxon>Ascomycota</taxon>
        <taxon>Pezizomycotina</taxon>
        <taxon>Sordariomycetes</taxon>
        <taxon>Sordariomycetidae</taxon>
        <taxon>Diaporthales</taxon>
        <taxon>Cytosporaceae</taxon>
        <taxon>Cytospora</taxon>
    </lineage>
</organism>